<evidence type="ECO:0000256" key="5">
    <source>
        <dbReference type="ARBA" id="ARBA00022741"/>
    </source>
</evidence>
<dbReference type="InterPro" id="IPR014729">
    <property type="entry name" value="Rossmann-like_a/b/a_fold"/>
</dbReference>
<dbReference type="STRING" id="1798680.A3J66_00745"/>
<evidence type="ECO:0000256" key="6">
    <source>
        <dbReference type="ARBA" id="ARBA00022840"/>
    </source>
</evidence>
<evidence type="ECO:0000256" key="3">
    <source>
        <dbReference type="ARBA" id="ARBA00018753"/>
    </source>
</evidence>
<dbReference type="Proteomes" id="UP000176282">
    <property type="component" value="Unassembled WGS sequence"/>
</dbReference>
<dbReference type="SUPFAM" id="SSF47323">
    <property type="entry name" value="Anticodon-binding domain of a subclass of class I aminoacyl-tRNA synthetases"/>
    <property type="match status" value="1"/>
</dbReference>
<dbReference type="NCBIfam" id="TIGR00398">
    <property type="entry name" value="metG"/>
    <property type="match status" value="1"/>
</dbReference>
<evidence type="ECO:0000313" key="13">
    <source>
        <dbReference type="EMBL" id="OGH64610.1"/>
    </source>
</evidence>
<dbReference type="PANTHER" id="PTHR43326">
    <property type="entry name" value="METHIONYL-TRNA SYNTHETASE"/>
    <property type="match status" value="1"/>
</dbReference>
<dbReference type="Gene3D" id="2.170.220.10">
    <property type="match status" value="1"/>
</dbReference>
<proteinExistence type="inferred from homology"/>
<dbReference type="Pfam" id="PF09334">
    <property type="entry name" value="tRNA-synt_1g"/>
    <property type="match status" value="1"/>
</dbReference>
<evidence type="ECO:0000256" key="2">
    <source>
        <dbReference type="ARBA" id="ARBA00012838"/>
    </source>
</evidence>
<evidence type="ECO:0000313" key="14">
    <source>
        <dbReference type="Proteomes" id="UP000176282"/>
    </source>
</evidence>
<feature type="domain" description="Methionyl/Leucyl tRNA synthetase" evidence="12">
    <location>
        <begin position="133"/>
        <end position="368"/>
    </location>
</feature>
<dbReference type="PRINTS" id="PR01041">
    <property type="entry name" value="TRNASYNTHMET"/>
</dbReference>
<evidence type="ECO:0000256" key="8">
    <source>
        <dbReference type="ARBA" id="ARBA00023146"/>
    </source>
</evidence>
<dbReference type="PANTHER" id="PTHR43326:SF1">
    <property type="entry name" value="METHIONINE--TRNA LIGASE, MITOCHONDRIAL"/>
    <property type="match status" value="1"/>
</dbReference>
<dbReference type="InterPro" id="IPR023457">
    <property type="entry name" value="Met-tRNA_synth_2"/>
</dbReference>
<dbReference type="SUPFAM" id="SSF52374">
    <property type="entry name" value="Nucleotidylyl transferase"/>
    <property type="match status" value="1"/>
</dbReference>
<evidence type="ECO:0000256" key="1">
    <source>
        <dbReference type="ARBA" id="ARBA00003314"/>
    </source>
</evidence>
<dbReference type="InterPro" id="IPR033911">
    <property type="entry name" value="MetRS_core"/>
</dbReference>
<feature type="domain" description="Aminoacyl-tRNA synthetase class Ia" evidence="11">
    <location>
        <begin position="2"/>
        <end position="54"/>
    </location>
</feature>
<dbReference type="Pfam" id="PF00133">
    <property type="entry name" value="tRNA-synt_1"/>
    <property type="match status" value="1"/>
</dbReference>
<keyword evidence="6 10" id="KW-0067">ATP-binding</keyword>
<gene>
    <name evidence="13" type="ORF">A3J66_00745</name>
</gene>
<reference evidence="13 14" key="1">
    <citation type="journal article" date="2016" name="Nat. Commun.">
        <title>Thousands of microbial genomes shed light on interconnected biogeochemical processes in an aquifer system.</title>
        <authorList>
            <person name="Anantharaman K."/>
            <person name="Brown C.T."/>
            <person name="Hug L.A."/>
            <person name="Sharon I."/>
            <person name="Castelle C.J."/>
            <person name="Probst A.J."/>
            <person name="Thomas B.C."/>
            <person name="Singh A."/>
            <person name="Wilkins M.J."/>
            <person name="Karaoz U."/>
            <person name="Brodie E.L."/>
            <person name="Williams K.H."/>
            <person name="Hubbard S.S."/>
            <person name="Banfield J.F."/>
        </authorList>
    </citation>
    <scope>NUCLEOTIDE SEQUENCE [LARGE SCALE GENOMIC DNA]</scope>
</reference>
<dbReference type="GO" id="GO:0006431">
    <property type="term" value="P:methionyl-tRNA aminoacylation"/>
    <property type="evidence" value="ECO:0007669"/>
    <property type="project" value="InterPro"/>
</dbReference>
<dbReference type="EC" id="6.1.1.10" evidence="2"/>
<comment type="function">
    <text evidence="1">Is required not only for elongation of protein synthesis but also for the initiation of all mRNA translation through initiator tRNA(fMet) aminoacylation.</text>
</comment>
<accession>A0A1F6LYY4</accession>
<evidence type="ECO:0000259" key="11">
    <source>
        <dbReference type="Pfam" id="PF00133"/>
    </source>
</evidence>
<protein>
    <recommendedName>
        <fullName evidence="3">Methionine--tRNA ligase</fullName>
        <ecNumber evidence="2">6.1.1.10</ecNumber>
    </recommendedName>
    <alternativeName>
        <fullName evidence="9">Methionyl-tRNA synthetase</fullName>
    </alternativeName>
</protein>
<dbReference type="Gene3D" id="3.40.50.620">
    <property type="entry name" value="HUPs"/>
    <property type="match status" value="1"/>
</dbReference>
<dbReference type="AlphaFoldDB" id="A0A1F6LYY4"/>
<evidence type="ECO:0000259" key="12">
    <source>
        <dbReference type="Pfam" id="PF09334"/>
    </source>
</evidence>
<sequence>MKKPYFLSLTIPYVNASPHIGYALEAVQGDAMARYQRLCGKDVFFVFGTDENSLKNVQAAQKAGKPVQEFVDEHAEAFRELETILDLSNTHFIRTTEQRHVDGSQKLWNLCKKEDIYKKAYRGLYCVGCEIFYAPEELENGLCPEHQTRPDVVEEENYFFRLSSYQKELKQIIGDGLIKVYPDSRKNEMLALIDKGLEDFSISRSLERAHGWGIPVPGDPSQIMYVWFDALTNYLTALDFHKEQSSPYTSYWVQPGEEKREVIHVLGKGVARFHLVYWLGMLLSAGLQLPTSEFIHGYITVDGQKMSKSLNNVIHPKKLVETYGIDAVRYYFLGAISAYQDGDFSDVRFREIYTSHLVNGVGNLTSRILSMIEKYQNNLIPHKADDLFDTVGFWKKYQEAIERFAFHDVVHNIQTLVTALDTTISEEKPWELVRKGQPVEALFYRLSEGLRHLALALLPIMPQTAENILVQLGLDPKKMDVLSVEKEWGRLEPGTRIQRAEEVLFPRLTS</sequence>
<dbReference type="Gene3D" id="1.10.730.10">
    <property type="entry name" value="Isoleucyl-tRNA Synthetase, Domain 1"/>
    <property type="match status" value="1"/>
</dbReference>
<organism evidence="13 14">
    <name type="scientific">Candidatus Magasanikbacteria bacterium RIFCSPHIGHO2_02_FULL_47_14</name>
    <dbReference type="NCBI Taxonomy" id="1798680"/>
    <lineage>
        <taxon>Bacteria</taxon>
        <taxon>Candidatus Magasanikiibacteriota</taxon>
    </lineage>
</organism>
<dbReference type="EMBL" id="MFQB01000055">
    <property type="protein sequence ID" value="OGH64610.1"/>
    <property type="molecule type" value="Genomic_DNA"/>
</dbReference>
<dbReference type="CDD" id="cd00814">
    <property type="entry name" value="MetRS_core"/>
    <property type="match status" value="1"/>
</dbReference>
<comment type="caution">
    <text evidence="13">The sequence shown here is derived from an EMBL/GenBank/DDBJ whole genome shotgun (WGS) entry which is preliminary data.</text>
</comment>
<evidence type="ECO:0000256" key="7">
    <source>
        <dbReference type="ARBA" id="ARBA00022917"/>
    </source>
</evidence>
<keyword evidence="4 10" id="KW-0436">Ligase</keyword>
<dbReference type="FunFam" id="2.170.220.10:FF:000003">
    <property type="entry name" value="Methionine--tRNA ligase"/>
    <property type="match status" value="1"/>
</dbReference>
<dbReference type="InterPro" id="IPR015413">
    <property type="entry name" value="Methionyl/Leucyl_tRNA_Synth"/>
</dbReference>
<evidence type="ECO:0000256" key="4">
    <source>
        <dbReference type="ARBA" id="ARBA00022598"/>
    </source>
</evidence>
<keyword evidence="8 10" id="KW-0030">Aminoacyl-tRNA synthetase</keyword>
<comment type="similarity">
    <text evidence="10">Belongs to the class-I aminoacyl-tRNA synthetase family.</text>
</comment>
<keyword evidence="5 10" id="KW-0547">Nucleotide-binding</keyword>
<dbReference type="InterPro" id="IPR009080">
    <property type="entry name" value="tRNAsynth_Ia_anticodon-bd"/>
</dbReference>
<dbReference type="InterPro" id="IPR014758">
    <property type="entry name" value="Met-tRNA_synth"/>
</dbReference>
<dbReference type="InterPro" id="IPR002300">
    <property type="entry name" value="aa-tRNA-synth_Ia"/>
</dbReference>
<evidence type="ECO:0000256" key="10">
    <source>
        <dbReference type="RuleBase" id="RU363039"/>
    </source>
</evidence>
<dbReference type="GO" id="GO:0005524">
    <property type="term" value="F:ATP binding"/>
    <property type="evidence" value="ECO:0007669"/>
    <property type="project" value="UniProtKB-KW"/>
</dbReference>
<keyword evidence="7 10" id="KW-0648">Protein biosynthesis</keyword>
<dbReference type="GO" id="GO:0004825">
    <property type="term" value="F:methionine-tRNA ligase activity"/>
    <property type="evidence" value="ECO:0007669"/>
    <property type="project" value="UniProtKB-EC"/>
</dbReference>
<name>A0A1F6LYY4_9BACT</name>
<evidence type="ECO:0000256" key="9">
    <source>
        <dbReference type="ARBA" id="ARBA00030904"/>
    </source>
</evidence>